<protein>
    <submittedName>
        <fullName evidence="1">Uncharacterized protein</fullName>
    </submittedName>
</protein>
<dbReference type="EMBL" id="SSTE01008669">
    <property type="protein sequence ID" value="KAA0054803.1"/>
    <property type="molecule type" value="Genomic_DNA"/>
</dbReference>
<dbReference type="AlphaFoldDB" id="A0A5A7UFQ3"/>
<organism evidence="1 2">
    <name type="scientific">Cucumis melo var. makuwa</name>
    <name type="common">Oriental melon</name>
    <dbReference type="NCBI Taxonomy" id="1194695"/>
    <lineage>
        <taxon>Eukaryota</taxon>
        <taxon>Viridiplantae</taxon>
        <taxon>Streptophyta</taxon>
        <taxon>Embryophyta</taxon>
        <taxon>Tracheophyta</taxon>
        <taxon>Spermatophyta</taxon>
        <taxon>Magnoliopsida</taxon>
        <taxon>eudicotyledons</taxon>
        <taxon>Gunneridae</taxon>
        <taxon>Pentapetalae</taxon>
        <taxon>rosids</taxon>
        <taxon>fabids</taxon>
        <taxon>Cucurbitales</taxon>
        <taxon>Cucurbitaceae</taxon>
        <taxon>Benincaseae</taxon>
        <taxon>Cucumis</taxon>
    </lineage>
</organism>
<evidence type="ECO:0000313" key="2">
    <source>
        <dbReference type="Proteomes" id="UP000321393"/>
    </source>
</evidence>
<dbReference type="Proteomes" id="UP000321393">
    <property type="component" value="Unassembled WGS sequence"/>
</dbReference>
<reference evidence="1 2" key="1">
    <citation type="submission" date="2019-08" db="EMBL/GenBank/DDBJ databases">
        <title>Draft genome sequences of two oriental melons (Cucumis melo L. var makuwa).</title>
        <authorList>
            <person name="Kwon S.-Y."/>
        </authorList>
    </citation>
    <scope>NUCLEOTIDE SEQUENCE [LARGE SCALE GENOMIC DNA]</scope>
    <source>
        <strain evidence="2">cv. SW 3</strain>
        <tissue evidence="1">Leaf</tissue>
    </source>
</reference>
<name>A0A5A7UFQ3_CUCMM</name>
<gene>
    <name evidence="1" type="ORF">E6C27_scaffold437G00890</name>
</gene>
<accession>A0A5A7UFQ3</accession>
<proteinExistence type="predicted"/>
<comment type="caution">
    <text evidence="1">The sequence shown here is derived from an EMBL/GenBank/DDBJ whole genome shotgun (WGS) entry which is preliminary data.</text>
</comment>
<sequence length="246" mass="27513">MIGHFRQIHYPVGVIGHLRSTSSSTIQLVLGDDRAFIVKSSVLVGVIRHLCRASLLGIQLLLWDDQAFAISSTALVGAIGHLRRALLSAIQLQLEDDRAFAHRSTILIRAIGHLRHVSSLVIQLLLGTIDHLLSDPPPWIDWTSSSCFAVSNPTFTRGRSGICRQIHRLNKSDQTSWRDRGKVTLSSSFGDMEAKLYLRCHLVKPKAELHHHRPLRADDGVLNFREVMPPYKHLTLQHLAPSATPF</sequence>
<evidence type="ECO:0000313" key="1">
    <source>
        <dbReference type="EMBL" id="KAA0054803.1"/>
    </source>
</evidence>